<dbReference type="OrthoDB" id="2428270at2"/>
<comment type="caution">
    <text evidence="1">The sequence shown here is derived from an EMBL/GenBank/DDBJ whole genome shotgun (WGS) entry which is preliminary data.</text>
</comment>
<protein>
    <submittedName>
        <fullName evidence="1">Uncharacterized protein</fullName>
    </submittedName>
</protein>
<evidence type="ECO:0000313" key="1">
    <source>
        <dbReference type="EMBL" id="RKQ11834.1"/>
    </source>
</evidence>
<dbReference type="AlphaFoldDB" id="A0A494YRD0"/>
<dbReference type="RefSeq" id="WP_121134668.1">
    <property type="nucleotide sequence ID" value="NZ_JBHUFK010000027.1"/>
</dbReference>
<sequence length="97" mass="11639">MNIDLYSISNQMPEFSNHQQARDWFKSQFEDNFLLRSSDEMSGKKIYYYHIVKDPDTYKNYMESFSKPEKHEITNMETFESYSTVEISERGDVTILI</sequence>
<accession>A0A494YRD0</accession>
<keyword evidence="2" id="KW-1185">Reference proteome</keyword>
<dbReference type="Proteomes" id="UP000281813">
    <property type="component" value="Unassembled WGS sequence"/>
</dbReference>
<reference evidence="1 2" key="1">
    <citation type="journal article" date="2015" name="Antonie Van Leeuwenhoek">
        <title>Oceanobacillus bengalensis sp. nov., a bacterium isolated from seawater of the Bay of Bengal.</title>
        <authorList>
            <person name="Yongchang O."/>
            <person name="Xiang W."/>
            <person name="Wang G."/>
        </authorList>
    </citation>
    <scope>NUCLEOTIDE SEQUENCE [LARGE SCALE GENOMIC DNA]</scope>
    <source>
        <strain evidence="1 2">MCCC 1K00260</strain>
    </source>
</reference>
<gene>
    <name evidence="1" type="ORF">D8M05_19210</name>
</gene>
<proteinExistence type="predicted"/>
<dbReference type="EMBL" id="RBZO01000053">
    <property type="protein sequence ID" value="RKQ11834.1"/>
    <property type="molecule type" value="Genomic_DNA"/>
</dbReference>
<evidence type="ECO:0000313" key="2">
    <source>
        <dbReference type="Proteomes" id="UP000281813"/>
    </source>
</evidence>
<name>A0A494YRD0_9BACI</name>
<organism evidence="1 2">
    <name type="scientific">Oceanobacillus bengalensis</name>
    <dbReference type="NCBI Taxonomy" id="1435466"/>
    <lineage>
        <taxon>Bacteria</taxon>
        <taxon>Bacillati</taxon>
        <taxon>Bacillota</taxon>
        <taxon>Bacilli</taxon>
        <taxon>Bacillales</taxon>
        <taxon>Bacillaceae</taxon>
        <taxon>Oceanobacillus</taxon>
    </lineage>
</organism>